<accession>A0A5C4WEF7</accession>
<protein>
    <submittedName>
        <fullName evidence="1">Uncharacterized protein</fullName>
    </submittedName>
</protein>
<dbReference type="AlphaFoldDB" id="A0A5C4WEF7"/>
<dbReference type="RefSeq" id="WP_139632661.1">
    <property type="nucleotide sequence ID" value="NZ_CP045572.1"/>
</dbReference>
<keyword evidence="2" id="KW-1185">Reference proteome</keyword>
<dbReference type="OrthoDB" id="3533384at2"/>
<proteinExistence type="predicted"/>
<accession>A0A5P9YWA5</accession>
<dbReference type="EMBL" id="VDLX02000008">
    <property type="protein sequence ID" value="KAB8193207.1"/>
    <property type="molecule type" value="Genomic_DNA"/>
</dbReference>
<comment type="caution">
    <text evidence="1">The sequence shown here is derived from an EMBL/GenBank/DDBJ whole genome shotgun (WGS) entry which is preliminary data.</text>
</comment>
<sequence>MGGYFAASVTALLLRAGDDGLPPDEEIGMATGEFQAMRVPAEQLAGVLHGQVVDPGAQPTNVVRRDEGWTVDVSWEVTGELVDWLAGRWRVEIIADLLGGGETRHPSPPMELTLTPGSGRYTASVPMRGQLAPGTYDLVVNLTTTTAAGTAGTLGGFVVISKLVVKD</sequence>
<evidence type="ECO:0000313" key="2">
    <source>
        <dbReference type="Proteomes" id="UP000312512"/>
    </source>
</evidence>
<reference evidence="1 2" key="1">
    <citation type="submission" date="2019-10" db="EMBL/GenBank/DDBJ databases">
        <title>Nonomuraea sp. nov., isolated from Phyllanthus amarus.</title>
        <authorList>
            <person name="Klykleung N."/>
            <person name="Tanasupawat S."/>
        </authorList>
    </citation>
    <scope>NUCLEOTIDE SEQUENCE [LARGE SCALE GENOMIC DNA]</scope>
    <source>
        <strain evidence="1 2">PA1-10</strain>
    </source>
</reference>
<dbReference type="Proteomes" id="UP000312512">
    <property type="component" value="Unassembled WGS sequence"/>
</dbReference>
<evidence type="ECO:0000313" key="1">
    <source>
        <dbReference type="EMBL" id="KAB8193207.1"/>
    </source>
</evidence>
<name>A0A5C4WEF7_9ACTN</name>
<gene>
    <name evidence="1" type="ORF">FH608_023215</name>
</gene>
<organism evidence="1 2">
    <name type="scientific">Nonomuraea phyllanthi</name>
    <dbReference type="NCBI Taxonomy" id="2219224"/>
    <lineage>
        <taxon>Bacteria</taxon>
        <taxon>Bacillati</taxon>
        <taxon>Actinomycetota</taxon>
        <taxon>Actinomycetes</taxon>
        <taxon>Streptosporangiales</taxon>
        <taxon>Streptosporangiaceae</taxon>
        <taxon>Nonomuraea</taxon>
    </lineage>
</organism>